<feature type="chain" id="PRO_5041982820" evidence="2">
    <location>
        <begin position="20"/>
        <end position="226"/>
    </location>
</feature>
<dbReference type="EMBL" id="CAMPGE010022265">
    <property type="protein sequence ID" value="CAI2380314.1"/>
    <property type="molecule type" value="Genomic_DNA"/>
</dbReference>
<keyword evidence="1" id="KW-0812">Transmembrane</keyword>
<evidence type="ECO:0000256" key="2">
    <source>
        <dbReference type="SAM" id="SignalP"/>
    </source>
</evidence>
<evidence type="ECO:0000313" key="4">
    <source>
        <dbReference type="Proteomes" id="UP001295684"/>
    </source>
</evidence>
<accession>A0AAD2D428</accession>
<dbReference type="Proteomes" id="UP001295684">
    <property type="component" value="Unassembled WGS sequence"/>
</dbReference>
<name>A0AAD2D428_EUPCR</name>
<dbReference type="AlphaFoldDB" id="A0AAD2D428"/>
<feature type="transmembrane region" description="Helical" evidence="1">
    <location>
        <begin position="121"/>
        <end position="139"/>
    </location>
</feature>
<keyword evidence="4" id="KW-1185">Reference proteome</keyword>
<evidence type="ECO:0000313" key="3">
    <source>
        <dbReference type="EMBL" id="CAI2380314.1"/>
    </source>
</evidence>
<evidence type="ECO:0000256" key="1">
    <source>
        <dbReference type="SAM" id="Phobius"/>
    </source>
</evidence>
<reference evidence="3" key="1">
    <citation type="submission" date="2023-07" db="EMBL/GenBank/DDBJ databases">
        <authorList>
            <consortium name="AG Swart"/>
            <person name="Singh M."/>
            <person name="Singh A."/>
            <person name="Seah K."/>
            <person name="Emmerich C."/>
        </authorList>
    </citation>
    <scope>NUCLEOTIDE SEQUENCE</scope>
    <source>
        <strain evidence="3">DP1</strain>
    </source>
</reference>
<organism evidence="3 4">
    <name type="scientific">Euplotes crassus</name>
    <dbReference type="NCBI Taxonomy" id="5936"/>
    <lineage>
        <taxon>Eukaryota</taxon>
        <taxon>Sar</taxon>
        <taxon>Alveolata</taxon>
        <taxon>Ciliophora</taxon>
        <taxon>Intramacronucleata</taxon>
        <taxon>Spirotrichea</taxon>
        <taxon>Hypotrichia</taxon>
        <taxon>Euplotida</taxon>
        <taxon>Euplotidae</taxon>
        <taxon>Moneuplotes</taxon>
    </lineage>
</organism>
<keyword evidence="2" id="KW-0732">Signal</keyword>
<keyword evidence="1" id="KW-0472">Membrane</keyword>
<sequence length="226" mass="26784">MVCALITKVFLISLQVAVSVSLLYHGINRSMGICPVRAPYLLCVANLHCRYNYDHKITFEEREYYNHCGHRDYVKSFPLKEGHWLATPYLKYFFEQGKFDYKHKKYFFDNEVAFGITRVEIGLILSFILITYVNYLAFVKKAFRILYKDEEVHNKRTGLATLFDNPRDQKPIWDKDAKPKIKNIWTAHEVQDKPNAVKIEENTTPVELSTEEIRELRLKRFNKKHN</sequence>
<feature type="signal peptide" evidence="2">
    <location>
        <begin position="1"/>
        <end position="19"/>
    </location>
</feature>
<proteinExistence type="predicted"/>
<comment type="caution">
    <text evidence="3">The sequence shown here is derived from an EMBL/GenBank/DDBJ whole genome shotgun (WGS) entry which is preliminary data.</text>
</comment>
<gene>
    <name evidence="3" type="ORF">ECRASSUSDP1_LOCUS21748</name>
</gene>
<protein>
    <submittedName>
        <fullName evidence="3">Uncharacterized protein</fullName>
    </submittedName>
</protein>
<keyword evidence="1" id="KW-1133">Transmembrane helix</keyword>